<dbReference type="Gene3D" id="2.170.270.10">
    <property type="entry name" value="SET domain"/>
    <property type="match status" value="1"/>
</dbReference>
<reference evidence="3 4" key="1">
    <citation type="submission" date="2020-03" db="EMBL/GenBank/DDBJ databases">
        <title>Draft Genome Sequence of Cudoniella acicularis.</title>
        <authorList>
            <person name="Buettner E."/>
            <person name="Kellner H."/>
        </authorList>
    </citation>
    <scope>NUCLEOTIDE SEQUENCE [LARGE SCALE GENOMIC DNA]</scope>
    <source>
        <strain evidence="3 4">DSM 108380</strain>
    </source>
</reference>
<dbReference type="CDD" id="cd20071">
    <property type="entry name" value="SET_SMYD"/>
    <property type="match status" value="1"/>
</dbReference>
<protein>
    <recommendedName>
        <fullName evidence="2">SET domain-containing protein</fullName>
    </recommendedName>
</protein>
<evidence type="ECO:0000256" key="1">
    <source>
        <dbReference type="SAM" id="SignalP"/>
    </source>
</evidence>
<sequence length="303" mass="33068">MALSKTPLKPSSSSFTLNFILLLSGIAQACTPNAITPQLASLGALDGICTPRTSFQSIVANDSQEVTGSFRPIFDDDEEGVFEVGSEDEDDTLPSQIYEIKSTPNKGLGVFALQDLPPGTTILVEAPLVSVPMPEMVPGHGFRIASMLTSLQTAFSLLSPPDQSTYLSLHEYRFPSEETQDKLLTIFRSNAYNTGPNRIGLFPECARINHDCTPNSGNYWSQKQGKRIIFASRLIKAGEEITVSYIPLLKKTAIRRERLAQYGFVCSCEACTRQDGGEGDKHRARIASLLEGLEEKVQGGESE</sequence>
<feature type="domain" description="SET" evidence="2">
    <location>
        <begin position="96"/>
        <end position="246"/>
    </location>
</feature>
<dbReference type="InterPro" id="IPR046341">
    <property type="entry name" value="SET_dom_sf"/>
</dbReference>
<dbReference type="PROSITE" id="PS50280">
    <property type="entry name" value="SET"/>
    <property type="match status" value="1"/>
</dbReference>
<dbReference type="PANTHER" id="PTHR47332">
    <property type="entry name" value="SET DOMAIN-CONTAINING PROTEIN 5"/>
    <property type="match status" value="1"/>
</dbReference>
<evidence type="ECO:0000313" key="4">
    <source>
        <dbReference type="Proteomes" id="UP000566819"/>
    </source>
</evidence>
<dbReference type="SMART" id="SM00317">
    <property type="entry name" value="SET"/>
    <property type="match status" value="1"/>
</dbReference>
<proteinExistence type="predicted"/>
<dbReference type="Pfam" id="PF00856">
    <property type="entry name" value="SET"/>
    <property type="match status" value="1"/>
</dbReference>
<dbReference type="SUPFAM" id="SSF82199">
    <property type="entry name" value="SET domain"/>
    <property type="match status" value="1"/>
</dbReference>
<dbReference type="OrthoDB" id="265717at2759"/>
<comment type="caution">
    <text evidence="3">The sequence shown here is derived from an EMBL/GenBank/DDBJ whole genome shotgun (WGS) entry which is preliminary data.</text>
</comment>
<dbReference type="Proteomes" id="UP000566819">
    <property type="component" value="Unassembled WGS sequence"/>
</dbReference>
<feature type="signal peptide" evidence="1">
    <location>
        <begin position="1"/>
        <end position="29"/>
    </location>
</feature>
<gene>
    <name evidence="3" type="ORF">G7Y89_g6836</name>
</gene>
<dbReference type="AlphaFoldDB" id="A0A8H4W549"/>
<accession>A0A8H4W549</accession>
<dbReference type="InterPro" id="IPR053185">
    <property type="entry name" value="SET_domain_protein"/>
</dbReference>
<evidence type="ECO:0000313" key="3">
    <source>
        <dbReference type="EMBL" id="KAF4631304.1"/>
    </source>
</evidence>
<dbReference type="PANTHER" id="PTHR47332:SF4">
    <property type="entry name" value="SET DOMAIN-CONTAINING PROTEIN 5"/>
    <property type="match status" value="1"/>
</dbReference>
<dbReference type="InterPro" id="IPR001214">
    <property type="entry name" value="SET_dom"/>
</dbReference>
<dbReference type="EMBL" id="JAAMPI010000457">
    <property type="protein sequence ID" value="KAF4631304.1"/>
    <property type="molecule type" value="Genomic_DNA"/>
</dbReference>
<keyword evidence="1" id="KW-0732">Signal</keyword>
<keyword evidence="4" id="KW-1185">Reference proteome</keyword>
<name>A0A8H4W549_9HELO</name>
<dbReference type="PROSITE" id="PS51257">
    <property type="entry name" value="PROKAR_LIPOPROTEIN"/>
    <property type="match status" value="1"/>
</dbReference>
<evidence type="ECO:0000259" key="2">
    <source>
        <dbReference type="PROSITE" id="PS50280"/>
    </source>
</evidence>
<organism evidence="3 4">
    <name type="scientific">Cudoniella acicularis</name>
    <dbReference type="NCBI Taxonomy" id="354080"/>
    <lineage>
        <taxon>Eukaryota</taxon>
        <taxon>Fungi</taxon>
        <taxon>Dikarya</taxon>
        <taxon>Ascomycota</taxon>
        <taxon>Pezizomycotina</taxon>
        <taxon>Leotiomycetes</taxon>
        <taxon>Helotiales</taxon>
        <taxon>Tricladiaceae</taxon>
        <taxon>Cudoniella</taxon>
    </lineage>
</organism>
<feature type="chain" id="PRO_5034986781" description="SET domain-containing protein" evidence="1">
    <location>
        <begin position="30"/>
        <end position="303"/>
    </location>
</feature>